<sequence>MSHELHYTSVPRGLLPGSRGFCTVACTAGMPGSLRERLEGLSGYRPAVPPHDPDAALNPVAFSHHRLALGGRSSSVLSRVSAAGLDYSSRPNKHAHHVVLGPEERPEGGPAWLLMQPGFLEASWHGEPATIEAGRVPPRGDRPPGIARAWGAIAGDPGWAGVLAEAFLADPSRVAALVFRPGMDLLPLFAEAIALLPPSRRWDVDFNTYFTGLPQGLSCAWRGVLAGSPEADQSARLPNCLRIDLTARLPKAEGGDLVHLARTGERRAGAPAPARPRPSPAGPRRPGGGDGPPIEMIPLPPDAPHARAGRAGRLEPEEPPGRGRGLVALIAAACLILAGGGGLWLVGPDRLLGALGLRSKAADAILAAERENAEKKQAAADRAPKAAESSAPQGSAAKAEPKPAEPAKPQEPTKVAGEPKPQEPKGAEVNPPPEAPKPPADTLGEPRSRPVLFAELPRLTSGLDGRAGAEKPVTIATAGRLGSEIGRIRLLLPPLREGSPIAAQETDEGLKICQNTTSTLGENSLGLFTKRADQVEFRWSGLAASRPDLAGVLRKSLLEIETAGDRAYVLLRASPLTEGTGPVPLVEPGRVVRPNDYSPRGRSFPWMKEGEASRPVRDARRGEILVRPEHEAADRPPADGQWPLYLDRWRIDVKSPDAAASTLLVGGAGHEPCREVQADIGESRYAAVRLQLDGPNLMINLAFNARAIHDDKATLDAIPGRRNGNAERLGALEKERASARKGDVKDIDEQLRKVEKEDRELEETRKRLESYRAELERIMNATRADLSFTVVLKLDDDHFVELAQFGKYAEDAKRP</sequence>
<dbReference type="Pfam" id="PF20013">
    <property type="entry name" value="GAP1-N2"/>
    <property type="match status" value="1"/>
</dbReference>
<protein>
    <submittedName>
        <fullName evidence="5">Uncharacterized protein</fullName>
    </submittedName>
</protein>
<name>A0A5B9VT53_9BACT</name>
<gene>
    <name evidence="5" type="ORF">OJF2_00080</name>
</gene>
<keyword evidence="1" id="KW-0175">Coiled coil</keyword>
<dbReference type="Proteomes" id="UP000324233">
    <property type="component" value="Chromosome"/>
</dbReference>
<dbReference type="Pfam" id="PF20014">
    <property type="entry name" value="GAP1-M"/>
    <property type="match status" value="1"/>
</dbReference>
<accession>A0A5B9VT53</accession>
<dbReference type="AlphaFoldDB" id="A0A5B9VT53"/>
<organism evidence="5 6">
    <name type="scientific">Aquisphaera giovannonii</name>
    <dbReference type="NCBI Taxonomy" id="406548"/>
    <lineage>
        <taxon>Bacteria</taxon>
        <taxon>Pseudomonadati</taxon>
        <taxon>Planctomycetota</taxon>
        <taxon>Planctomycetia</taxon>
        <taxon>Isosphaerales</taxon>
        <taxon>Isosphaeraceae</taxon>
        <taxon>Aquisphaera</taxon>
    </lineage>
</organism>
<proteinExistence type="predicted"/>
<reference evidence="5 6" key="1">
    <citation type="submission" date="2019-08" db="EMBL/GenBank/DDBJ databases">
        <title>Deep-cultivation of Planctomycetes and their phenomic and genomic characterization uncovers novel biology.</title>
        <authorList>
            <person name="Wiegand S."/>
            <person name="Jogler M."/>
            <person name="Boedeker C."/>
            <person name="Pinto D."/>
            <person name="Vollmers J."/>
            <person name="Rivas-Marin E."/>
            <person name="Kohn T."/>
            <person name="Peeters S.H."/>
            <person name="Heuer A."/>
            <person name="Rast P."/>
            <person name="Oberbeckmann S."/>
            <person name="Bunk B."/>
            <person name="Jeske O."/>
            <person name="Meyerdierks A."/>
            <person name="Storesund J.E."/>
            <person name="Kallscheuer N."/>
            <person name="Luecker S."/>
            <person name="Lage O.M."/>
            <person name="Pohl T."/>
            <person name="Merkel B.J."/>
            <person name="Hornburger P."/>
            <person name="Mueller R.-W."/>
            <person name="Bruemmer F."/>
            <person name="Labrenz M."/>
            <person name="Spormann A.M."/>
            <person name="Op den Camp H."/>
            <person name="Overmann J."/>
            <person name="Amann R."/>
            <person name="Jetten M.S.M."/>
            <person name="Mascher T."/>
            <person name="Medema M.H."/>
            <person name="Devos D.P."/>
            <person name="Kaster A.-K."/>
            <person name="Ovreas L."/>
            <person name="Rohde M."/>
            <person name="Galperin M.Y."/>
            <person name="Jogler C."/>
        </authorList>
    </citation>
    <scope>NUCLEOTIDE SEQUENCE [LARGE SCALE GENOMIC DNA]</scope>
    <source>
        <strain evidence="5 6">OJF2</strain>
    </source>
</reference>
<feature type="region of interest" description="Disordered" evidence="2">
    <location>
        <begin position="375"/>
        <end position="447"/>
    </location>
</feature>
<dbReference type="InterPro" id="IPR045401">
    <property type="entry name" value="GAP1-M"/>
</dbReference>
<dbReference type="KEGG" id="agv:OJF2_00080"/>
<evidence type="ECO:0000256" key="2">
    <source>
        <dbReference type="SAM" id="MobiDB-lite"/>
    </source>
</evidence>
<dbReference type="RefSeq" id="WP_148590112.1">
    <property type="nucleotide sequence ID" value="NZ_CP042997.1"/>
</dbReference>
<feature type="region of interest" description="Disordered" evidence="2">
    <location>
        <begin position="256"/>
        <end position="320"/>
    </location>
</feature>
<evidence type="ECO:0000313" key="5">
    <source>
        <dbReference type="EMBL" id="QEH31543.1"/>
    </source>
</evidence>
<feature type="domain" description="GTPase-associated protein 1 N-terminal" evidence="3">
    <location>
        <begin position="1"/>
        <end position="128"/>
    </location>
</feature>
<dbReference type="EMBL" id="CP042997">
    <property type="protein sequence ID" value="QEH31543.1"/>
    <property type="molecule type" value="Genomic_DNA"/>
</dbReference>
<evidence type="ECO:0000256" key="1">
    <source>
        <dbReference type="SAM" id="Coils"/>
    </source>
</evidence>
<evidence type="ECO:0000313" key="6">
    <source>
        <dbReference type="Proteomes" id="UP000324233"/>
    </source>
</evidence>
<dbReference type="OrthoDB" id="224753at2"/>
<feature type="compositionally biased region" description="Basic and acidic residues" evidence="2">
    <location>
        <begin position="375"/>
        <end position="385"/>
    </location>
</feature>
<feature type="compositionally biased region" description="Pro residues" evidence="2">
    <location>
        <begin position="430"/>
        <end position="439"/>
    </location>
</feature>
<keyword evidence="6" id="KW-1185">Reference proteome</keyword>
<feature type="compositionally biased region" description="Pro residues" evidence="2">
    <location>
        <begin position="273"/>
        <end position="283"/>
    </location>
</feature>
<feature type="coiled-coil region" evidence="1">
    <location>
        <begin position="744"/>
        <end position="781"/>
    </location>
</feature>
<dbReference type="InterPro" id="IPR045402">
    <property type="entry name" value="GAP1-N2"/>
</dbReference>
<evidence type="ECO:0000259" key="3">
    <source>
        <dbReference type="Pfam" id="PF20013"/>
    </source>
</evidence>
<evidence type="ECO:0000259" key="4">
    <source>
        <dbReference type="Pfam" id="PF20014"/>
    </source>
</evidence>
<feature type="domain" description="GTPase-associated protein 1 middle" evidence="4">
    <location>
        <begin position="149"/>
        <end position="246"/>
    </location>
</feature>